<feature type="transmembrane region" description="Helical" evidence="16">
    <location>
        <begin position="35"/>
        <end position="55"/>
    </location>
</feature>
<comment type="function">
    <text evidence="16">Part of the high-affinity ATP-driven potassium transport (or Kdp) system, which catalyzes the hydrolysis of ATP coupled with the electrogenic transport of potassium into the cytoplasm. This subunit is responsible for energy coupling to the transport system and for the release of the potassium ions to the cytoplasm.</text>
</comment>
<comment type="subunit">
    <text evidence="16">The system is composed of three essential subunits: KdpA, KdpB and KdpC.</text>
</comment>
<evidence type="ECO:0000256" key="8">
    <source>
        <dbReference type="ARBA" id="ARBA00022741"/>
    </source>
</evidence>
<keyword evidence="2 16" id="KW-0813">Transport</keyword>
<dbReference type="SUPFAM" id="SSF56784">
    <property type="entry name" value="HAD-like"/>
    <property type="match status" value="1"/>
</dbReference>
<dbReference type="HAMAP" id="MF_00285">
    <property type="entry name" value="KdpB"/>
    <property type="match status" value="1"/>
</dbReference>
<evidence type="ECO:0000256" key="9">
    <source>
        <dbReference type="ARBA" id="ARBA00022840"/>
    </source>
</evidence>
<evidence type="ECO:0000256" key="5">
    <source>
        <dbReference type="ARBA" id="ARBA00022553"/>
    </source>
</evidence>
<dbReference type="EMBL" id="CP009440">
    <property type="protein sequence ID" value="AJI52995.1"/>
    <property type="molecule type" value="Genomic_DNA"/>
</dbReference>
<dbReference type="Gene3D" id="3.40.1110.10">
    <property type="entry name" value="Calcium-transporting ATPase, cytoplasmic domain N"/>
    <property type="match status" value="1"/>
</dbReference>
<dbReference type="SFLD" id="SFLDF00027">
    <property type="entry name" value="p-type_atpase"/>
    <property type="match status" value="1"/>
</dbReference>
<feature type="transmembrane region" description="Helical" evidence="16">
    <location>
        <begin position="613"/>
        <end position="639"/>
    </location>
</feature>
<gene>
    <name evidence="16 18" type="primary">kdpB</name>
    <name evidence="18" type="ORF">LA55_2013</name>
</gene>
<dbReference type="InterPro" id="IPR018303">
    <property type="entry name" value="ATPase_P-typ_P_site"/>
</dbReference>
<dbReference type="InterPro" id="IPR023214">
    <property type="entry name" value="HAD_sf"/>
</dbReference>
<dbReference type="Gene3D" id="2.70.150.10">
    <property type="entry name" value="Calcium-transporting ATPase, cytoplasmic transduction domain A"/>
    <property type="match status" value="1"/>
</dbReference>
<dbReference type="SUPFAM" id="SSF81653">
    <property type="entry name" value="Calcium ATPase, transduction domain A"/>
    <property type="match status" value="1"/>
</dbReference>
<name>A0A0B6CW02_9GAMM</name>
<dbReference type="Pfam" id="PF00122">
    <property type="entry name" value="E1-E2_ATPase"/>
    <property type="match status" value="1"/>
</dbReference>
<dbReference type="SFLD" id="SFLDG00002">
    <property type="entry name" value="C1.7:_P-type_atpase_like"/>
    <property type="match status" value="1"/>
</dbReference>
<feature type="domain" description="P-type ATPase A" evidence="17">
    <location>
        <begin position="107"/>
        <end position="204"/>
    </location>
</feature>
<evidence type="ECO:0000256" key="4">
    <source>
        <dbReference type="ARBA" id="ARBA00022538"/>
    </source>
</evidence>
<dbReference type="PROSITE" id="PS00154">
    <property type="entry name" value="ATPASE_E1_E2"/>
    <property type="match status" value="1"/>
</dbReference>
<feature type="binding site" evidence="16">
    <location>
        <position position="344"/>
    </location>
    <ligand>
        <name>ATP</name>
        <dbReference type="ChEBI" id="CHEBI:30616"/>
    </ligand>
</feature>
<dbReference type="GO" id="GO:0016887">
    <property type="term" value="F:ATP hydrolysis activity"/>
    <property type="evidence" value="ECO:0007669"/>
    <property type="project" value="InterPro"/>
</dbReference>
<dbReference type="InterPro" id="IPR001757">
    <property type="entry name" value="P_typ_ATPase"/>
</dbReference>
<keyword evidence="18" id="KW-0378">Hydrolase</keyword>
<feature type="binding site" evidence="16">
    <location>
        <position position="391"/>
    </location>
    <ligand>
        <name>ATP</name>
        <dbReference type="ChEBI" id="CHEBI:30616"/>
    </ligand>
</feature>
<evidence type="ECO:0000256" key="13">
    <source>
        <dbReference type="ARBA" id="ARBA00022989"/>
    </source>
</evidence>
<dbReference type="Proteomes" id="UP000031830">
    <property type="component" value="Chromosome"/>
</dbReference>
<keyword evidence="6 16" id="KW-0812">Transmembrane</keyword>
<dbReference type="SUPFAM" id="SSF81665">
    <property type="entry name" value="Calcium ATPase, transmembrane domain M"/>
    <property type="match status" value="1"/>
</dbReference>
<evidence type="ECO:0000256" key="7">
    <source>
        <dbReference type="ARBA" id="ARBA00022723"/>
    </source>
</evidence>
<dbReference type="EC" id="7.2.2.6" evidence="16"/>
<keyword evidence="14 16" id="KW-0406">Ion transport</keyword>
<evidence type="ECO:0000259" key="17">
    <source>
        <dbReference type="Pfam" id="PF00122"/>
    </source>
</evidence>
<feature type="transmembrane region" description="Helical" evidence="16">
    <location>
        <begin position="61"/>
        <end position="81"/>
    </location>
</feature>
<keyword evidence="15 16" id="KW-0472">Membrane</keyword>
<feature type="binding site" evidence="16">
    <location>
        <position position="515"/>
    </location>
    <ligand>
        <name>Mg(2+)</name>
        <dbReference type="ChEBI" id="CHEBI:18420"/>
    </ligand>
</feature>
<keyword evidence="9 16" id="KW-0067">ATP-binding</keyword>
<dbReference type="NCBIfam" id="TIGR01497">
    <property type="entry name" value="kdpB"/>
    <property type="match status" value="1"/>
</dbReference>
<dbReference type="Gene3D" id="3.40.50.1000">
    <property type="entry name" value="HAD superfamily/HAD-like"/>
    <property type="match status" value="1"/>
</dbReference>
<dbReference type="PROSITE" id="PS01229">
    <property type="entry name" value="COF_2"/>
    <property type="match status" value="1"/>
</dbReference>
<dbReference type="InterPro" id="IPR036412">
    <property type="entry name" value="HAD-like_sf"/>
</dbReference>
<keyword evidence="8 16" id="KW-0547">Nucleotide-binding</keyword>
<dbReference type="InterPro" id="IPR059000">
    <property type="entry name" value="ATPase_P-type_domA"/>
</dbReference>
<dbReference type="InterPro" id="IPR023298">
    <property type="entry name" value="ATPase_P-typ_TM_dom_sf"/>
</dbReference>
<dbReference type="Pfam" id="PF00702">
    <property type="entry name" value="Hydrolase"/>
    <property type="match status" value="1"/>
</dbReference>
<evidence type="ECO:0000256" key="15">
    <source>
        <dbReference type="ARBA" id="ARBA00023136"/>
    </source>
</evidence>
<dbReference type="CDD" id="cd02078">
    <property type="entry name" value="P-type_ATPase_K"/>
    <property type="match status" value="1"/>
</dbReference>
<feature type="active site" description="4-aspartylphosphate intermediate" evidence="16">
    <location>
        <position position="303"/>
    </location>
</feature>
<evidence type="ECO:0000256" key="11">
    <source>
        <dbReference type="ARBA" id="ARBA00022958"/>
    </source>
</evidence>
<evidence type="ECO:0000256" key="16">
    <source>
        <dbReference type="HAMAP-Rule" id="MF_00285"/>
    </source>
</evidence>
<proteinExistence type="inferred from homology"/>
<keyword evidence="12 16" id="KW-1278">Translocase</keyword>
<keyword evidence="4 16" id="KW-0633">Potassium transport</keyword>
<keyword evidence="10 16" id="KW-0460">Magnesium</keyword>
<dbReference type="InterPro" id="IPR023299">
    <property type="entry name" value="ATPase_P-typ_cyto_dom_N"/>
</dbReference>
<dbReference type="KEGG" id="fpz:LA55_2013"/>
<dbReference type="GO" id="GO:0005524">
    <property type="term" value="F:ATP binding"/>
    <property type="evidence" value="ECO:0007669"/>
    <property type="project" value="UniProtKB-UniRule"/>
</dbReference>
<keyword evidence="13 16" id="KW-1133">Transmembrane helix</keyword>
<keyword evidence="3 16" id="KW-1003">Cell membrane</keyword>
<dbReference type="STRING" id="28110.KU46_443"/>
<dbReference type="InterPro" id="IPR008250">
    <property type="entry name" value="ATPase_P-typ_transduc_dom_A_sf"/>
</dbReference>
<evidence type="ECO:0000256" key="2">
    <source>
        <dbReference type="ARBA" id="ARBA00022448"/>
    </source>
</evidence>
<protein>
    <recommendedName>
        <fullName evidence="16">Potassium-transporting ATPase ATP-binding subunit</fullName>
        <ecNumber evidence="16">7.2.2.6</ecNumber>
    </recommendedName>
    <alternativeName>
        <fullName evidence="16">ATP phosphohydrolase [potassium-transporting] B chain</fullName>
    </alternativeName>
    <alternativeName>
        <fullName evidence="16">Potassium-binding and translocating subunit B</fullName>
    </alternativeName>
    <alternativeName>
        <fullName evidence="16">Potassium-translocating ATPase B chain</fullName>
    </alternativeName>
</protein>
<dbReference type="InterPro" id="IPR006391">
    <property type="entry name" value="P-type_ATPase_bsu_IA"/>
</dbReference>
<evidence type="ECO:0000313" key="19">
    <source>
        <dbReference type="Proteomes" id="UP000031830"/>
    </source>
</evidence>
<evidence type="ECO:0000256" key="14">
    <source>
        <dbReference type="ARBA" id="ARBA00023065"/>
    </source>
</evidence>
<feature type="binding site" evidence="16">
    <location>
        <position position="519"/>
    </location>
    <ligand>
        <name>Mg(2+)</name>
        <dbReference type="ChEBI" id="CHEBI:18420"/>
    </ligand>
</feature>
<evidence type="ECO:0000256" key="12">
    <source>
        <dbReference type="ARBA" id="ARBA00022967"/>
    </source>
</evidence>
<dbReference type="OrthoDB" id="9814270at2"/>
<dbReference type="PRINTS" id="PR00119">
    <property type="entry name" value="CATATPASE"/>
</dbReference>
<dbReference type="SFLD" id="SFLDS00003">
    <property type="entry name" value="Haloacid_Dehalogenase"/>
    <property type="match status" value="1"/>
</dbReference>
<keyword evidence="7 16" id="KW-0479">Metal-binding</keyword>
<dbReference type="RefSeq" id="WP_044527012.1">
    <property type="nucleotide sequence ID" value="NZ_CP009440.1"/>
</dbReference>
<organism evidence="18 19">
    <name type="scientific">Francisella philomiragia</name>
    <dbReference type="NCBI Taxonomy" id="28110"/>
    <lineage>
        <taxon>Bacteria</taxon>
        <taxon>Pseudomonadati</taxon>
        <taxon>Pseudomonadota</taxon>
        <taxon>Gammaproteobacteria</taxon>
        <taxon>Thiotrichales</taxon>
        <taxon>Francisellaceae</taxon>
        <taxon>Francisella</taxon>
    </lineage>
</organism>
<feature type="transmembrane region" description="Helical" evidence="16">
    <location>
        <begin position="245"/>
        <end position="270"/>
    </location>
</feature>
<dbReference type="GO" id="GO:0005886">
    <property type="term" value="C:plasma membrane"/>
    <property type="evidence" value="ECO:0007669"/>
    <property type="project" value="UniProtKB-SubCell"/>
</dbReference>
<feature type="transmembrane region" description="Helical" evidence="16">
    <location>
        <begin position="584"/>
        <end position="607"/>
    </location>
</feature>
<dbReference type="AlphaFoldDB" id="A0A0B6CW02"/>
<evidence type="ECO:0000256" key="1">
    <source>
        <dbReference type="ARBA" id="ARBA00004370"/>
    </source>
</evidence>
<feature type="binding site" evidence="16">
    <location>
        <begin position="373"/>
        <end position="380"/>
    </location>
    <ligand>
        <name>ATP</name>
        <dbReference type="ChEBI" id="CHEBI:30616"/>
    </ligand>
</feature>
<sequence length="679" mass="72661">MSTKKSPNLLSKELVVPAIKKSFTKCDPRQMIKNPVMFCVEVVTILCTLYLVSEIVHKQDIGFTLQVVIWLWFTILFANFAEGIAEGRGKAQADTLKAAKSKLFALKVASDGNVTKVDAESLKIGDTVIVEANTLIPCDGDVIEGMATIDESAITGESEPVVKEAGSDNSAVTTGTKVLSDAIKVRVTSNPGESFLDKMIELVEGAKRLKSPNEIALTILLSGLTLIFIFAICSLYGMAMYSNTVLSAVVLIALFVTLIPTTIAGLLSAIGISGMDRLLKFNVVALSGRAVESSGNIDLLLLDKTGTITLGNRFATDFIALGATSPDELAHAAWLSSLVDETPEGKSIVKLAEQRFGFKQSSVDISEAEIIPFSAYTRMSGINYQSLEVRKGAISSIENYLKDKLDKGLLKMFRKVTEQISEQGGTPLAVAHKDKLLGVIHLKDIIKPHIKERFEELRKMGVQTVMITGDNPLTAAAIAAEAGVDDFVAQASPQDKLDFIIKAQKDGKTVAMCGDGTNDAPALAQADVGIAMATGTSAAREAGNMVDLDSDPKKIIEIVKIGKQILVTRGALTTFSITNDIAKYFVVIPALFVTAFPSLGALNFMGLHSSTSAILSAVIFNALIIIFLIPMALVGVKNVVASSQTLLRRNLLYYGLGGVIVPFIAIKLIDMLITAMHIV</sequence>
<feature type="transmembrane region" description="Helical" evidence="16">
    <location>
        <begin position="215"/>
        <end position="239"/>
    </location>
</feature>
<dbReference type="PANTHER" id="PTHR43743:SF1">
    <property type="entry name" value="POTASSIUM-TRANSPORTING ATPASE ATP-BINDING SUBUNIT"/>
    <property type="match status" value="1"/>
</dbReference>
<evidence type="ECO:0000256" key="3">
    <source>
        <dbReference type="ARBA" id="ARBA00022475"/>
    </source>
</evidence>
<dbReference type="SUPFAM" id="SSF81660">
    <property type="entry name" value="Metal cation-transporting ATPase, ATP-binding domain N"/>
    <property type="match status" value="1"/>
</dbReference>
<keyword evidence="5 16" id="KW-0597">Phosphoprotein</keyword>
<keyword evidence="11 16" id="KW-0630">Potassium</keyword>
<dbReference type="GO" id="GO:0008556">
    <property type="term" value="F:P-type potassium transmembrane transporter activity"/>
    <property type="evidence" value="ECO:0007669"/>
    <property type="project" value="UniProtKB-UniRule"/>
</dbReference>
<reference evidence="18 19" key="1">
    <citation type="journal article" date="2015" name="Genome Announc.">
        <title>Genome sequencing of 18 francisella strains to aid in assay development and testing.</title>
        <authorList>
            <person name="Johnson S.L."/>
            <person name="Daligault H.E."/>
            <person name="Davenport K.W."/>
            <person name="Coyne S.R."/>
            <person name="Frey K.G."/>
            <person name="Koroleva G.I."/>
            <person name="Broomall S.M."/>
            <person name="Bishop-Lilly K.A."/>
            <person name="Bruce D.C."/>
            <person name="Chertkov O."/>
            <person name="Freitas T."/>
            <person name="Jaissle J."/>
            <person name="Ladner J.T."/>
            <person name="Rosenzweig C.N."/>
            <person name="Gibbons H.S."/>
            <person name="Palacios G.F."/>
            <person name="Redden C.L."/>
            <person name="Xu Y."/>
            <person name="Minogue T.D."/>
            <person name="Chain P.S."/>
        </authorList>
    </citation>
    <scope>NUCLEOTIDE SEQUENCE [LARGE SCALE GENOMIC DNA]</scope>
    <source>
        <strain evidence="18 19">GA01-2794</strain>
    </source>
</reference>
<feature type="binding site" evidence="16">
    <location>
        <position position="340"/>
    </location>
    <ligand>
        <name>ATP</name>
        <dbReference type="ChEBI" id="CHEBI:30616"/>
    </ligand>
</feature>
<dbReference type="NCBIfam" id="TIGR01494">
    <property type="entry name" value="ATPase_P-type"/>
    <property type="match status" value="2"/>
</dbReference>
<dbReference type="PANTHER" id="PTHR43743">
    <property type="entry name" value="POTASSIUM-TRANSPORTING ATPASE ATP-BINDING SUBUNIT"/>
    <property type="match status" value="1"/>
</dbReference>
<evidence type="ECO:0000313" key="18">
    <source>
        <dbReference type="EMBL" id="AJI52995.1"/>
    </source>
</evidence>
<comment type="subcellular location">
    <subcellularLocation>
        <location evidence="16">Cell membrane</location>
        <topology evidence="16">Multi-pass membrane protein</topology>
    </subcellularLocation>
    <subcellularLocation>
        <location evidence="1">Membrane</location>
    </subcellularLocation>
</comment>
<comment type="similarity">
    <text evidence="16">Belongs to the cation transport ATPase (P-type) (TC 3.A.3) family. Type IA subfamily.</text>
</comment>
<feature type="transmembrane region" description="Helical" evidence="16">
    <location>
        <begin position="651"/>
        <end position="678"/>
    </location>
</feature>
<evidence type="ECO:0000256" key="6">
    <source>
        <dbReference type="ARBA" id="ARBA00022692"/>
    </source>
</evidence>
<dbReference type="InterPro" id="IPR044492">
    <property type="entry name" value="P_typ_ATPase_HD_dom"/>
</dbReference>
<dbReference type="GO" id="GO:0000287">
    <property type="term" value="F:magnesium ion binding"/>
    <property type="evidence" value="ECO:0007669"/>
    <property type="project" value="UniProtKB-UniRule"/>
</dbReference>
<accession>A0A0B6CW02</accession>
<evidence type="ECO:0000256" key="10">
    <source>
        <dbReference type="ARBA" id="ARBA00022842"/>
    </source>
</evidence>
<comment type="catalytic activity">
    <reaction evidence="16">
        <text>K(+)(out) + ATP + H2O = K(+)(in) + ADP + phosphate + H(+)</text>
        <dbReference type="Rhea" id="RHEA:16777"/>
        <dbReference type="ChEBI" id="CHEBI:15377"/>
        <dbReference type="ChEBI" id="CHEBI:15378"/>
        <dbReference type="ChEBI" id="CHEBI:29103"/>
        <dbReference type="ChEBI" id="CHEBI:30616"/>
        <dbReference type="ChEBI" id="CHEBI:43474"/>
        <dbReference type="ChEBI" id="CHEBI:456216"/>
        <dbReference type="EC" id="7.2.2.6"/>
    </reaction>
</comment>